<evidence type="ECO:0000256" key="13">
    <source>
        <dbReference type="ARBA" id="ARBA00022840"/>
    </source>
</evidence>
<keyword evidence="5" id="KW-0597">Phosphoprotein</keyword>
<keyword evidence="4" id="KW-0723">Serine/threonine-protein kinase</keyword>
<dbReference type="InterPro" id="IPR008271">
    <property type="entry name" value="Ser/Thr_kinase_AS"/>
</dbReference>
<feature type="compositionally biased region" description="Polar residues" evidence="18">
    <location>
        <begin position="1"/>
        <end position="20"/>
    </location>
</feature>
<evidence type="ECO:0000256" key="5">
    <source>
        <dbReference type="ARBA" id="ARBA00022553"/>
    </source>
</evidence>
<feature type="region of interest" description="Disordered" evidence="18">
    <location>
        <begin position="1"/>
        <end position="58"/>
    </location>
</feature>
<dbReference type="Gene3D" id="1.10.238.10">
    <property type="entry name" value="EF-hand"/>
    <property type="match status" value="2"/>
</dbReference>
<feature type="binding site" evidence="17">
    <location>
        <position position="191"/>
    </location>
    <ligand>
        <name>ATP</name>
        <dbReference type="ChEBI" id="CHEBI:30616"/>
    </ligand>
</feature>
<dbReference type="InterPro" id="IPR011009">
    <property type="entry name" value="Kinase-like_dom_sf"/>
</dbReference>
<keyword evidence="10 17" id="KW-0547">Nucleotide-binding</keyword>
<evidence type="ECO:0000256" key="3">
    <source>
        <dbReference type="ARBA" id="ARBA00012513"/>
    </source>
</evidence>
<dbReference type="Gene3D" id="1.10.510.10">
    <property type="entry name" value="Transferase(Phosphotransferase) domain 1"/>
    <property type="match status" value="1"/>
</dbReference>
<comment type="catalytic activity">
    <reaction evidence="16">
        <text>L-seryl-[protein] + ATP = O-phospho-L-seryl-[protein] + ADP + H(+)</text>
        <dbReference type="Rhea" id="RHEA:17989"/>
        <dbReference type="Rhea" id="RHEA-COMP:9863"/>
        <dbReference type="Rhea" id="RHEA-COMP:11604"/>
        <dbReference type="ChEBI" id="CHEBI:15378"/>
        <dbReference type="ChEBI" id="CHEBI:29999"/>
        <dbReference type="ChEBI" id="CHEBI:30616"/>
        <dbReference type="ChEBI" id="CHEBI:83421"/>
        <dbReference type="ChEBI" id="CHEBI:456216"/>
        <dbReference type="EC" id="2.7.11.1"/>
    </reaction>
</comment>
<evidence type="ECO:0000313" key="20">
    <source>
        <dbReference type="EMBL" id="JAU20958.1"/>
    </source>
</evidence>
<feature type="region of interest" description="Disordered" evidence="18">
    <location>
        <begin position="79"/>
        <end position="107"/>
    </location>
</feature>
<proteinExistence type="inferred from homology"/>
<dbReference type="InterPro" id="IPR000719">
    <property type="entry name" value="Prot_kinase_dom"/>
</dbReference>
<dbReference type="PROSITE" id="PS50011">
    <property type="entry name" value="PROTEIN_KINASE_DOM"/>
    <property type="match status" value="1"/>
</dbReference>
<dbReference type="AlphaFoldDB" id="A0A1J3DPU5"/>
<protein>
    <recommendedName>
        <fullName evidence="3">non-specific serine/threonine protein kinase</fullName>
        <ecNumber evidence="3">2.7.11.1</ecNumber>
    </recommendedName>
</protein>
<dbReference type="FunFam" id="1.10.510.10:FF:001294">
    <property type="entry name" value="CDPK-related kinase 3"/>
    <property type="match status" value="1"/>
</dbReference>
<evidence type="ECO:0000256" key="14">
    <source>
        <dbReference type="ARBA" id="ARBA00023288"/>
    </source>
</evidence>
<evidence type="ECO:0000256" key="12">
    <source>
        <dbReference type="ARBA" id="ARBA00022837"/>
    </source>
</evidence>
<dbReference type="SUPFAM" id="SSF56112">
    <property type="entry name" value="Protein kinase-like (PK-like)"/>
    <property type="match status" value="1"/>
</dbReference>
<name>A0A1J3DPU5_NOCCA</name>
<dbReference type="PROSITE" id="PS00108">
    <property type="entry name" value="PROTEIN_KINASE_ST"/>
    <property type="match status" value="1"/>
</dbReference>
<feature type="domain" description="Protein kinase" evidence="19">
    <location>
        <begin position="159"/>
        <end position="421"/>
    </location>
</feature>
<dbReference type="Gene3D" id="3.30.200.20">
    <property type="entry name" value="Phosphorylase Kinase, domain 1"/>
    <property type="match status" value="1"/>
</dbReference>
<keyword evidence="12" id="KW-0106">Calcium</keyword>
<dbReference type="FunFam" id="3.30.200.20:FF:000101">
    <property type="entry name" value="CDPK-related kinase 1"/>
    <property type="match status" value="1"/>
</dbReference>
<keyword evidence="13 17" id="KW-0067">ATP-binding</keyword>
<dbReference type="GO" id="GO:0016020">
    <property type="term" value="C:membrane"/>
    <property type="evidence" value="ECO:0007669"/>
    <property type="project" value="UniProtKB-SubCell"/>
</dbReference>
<dbReference type="PROSITE" id="PS00107">
    <property type="entry name" value="PROTEIN_KINASE_ATP"/>
    <property type="match status" value="1"/>
</dbReference>
<evidence type="ECO:0000256" key="8">
    <source>
        <dbReference type="ARBA" id="ARBA00022723"/>
    </source>
</evidence>
<evidence type="ECO:0000256" key="17">
    <source>
        <dbReference type="PROSITE-ProRule" id="PRU10141"/>
    </source>
</evidence>
<dbReference type="GO" id="GO:0004674">
    <property type="term" value="F:protein serine/threonine kinase activity"/>
    <property type="evidence" value="ECO:0007669"/>
    <property type="project" value="UniProtKB-KW"/>
</dbReference>
<evidence type="ECO:0000256" key="2">
    <source>
        <dbReference type="ARBA" id="ARBA00005354"/>
    </source>
</evidence>
<dbReference type="CDD" id="cd05117">
    <property type="entry name" value="STKc_CAMK"/>
    <property type="match status" value="1"/>
</dbReference>
<dbReference type="FunFam" id="1.10.238.10:FF:000085">
    <property type="entry name" value="CDPK-related kinase 1"/>
    <property type="match status" value="1"/>
</dbReference>
<dbReference type="EC" id="2.7.11.1" evidence="3"/>
<dbReference type="GO" id="GO:0046872">
    <property type="term" value="F:metal ion binding"/>
    <property type="evidence" value="ECO:0007669"/>
    <property type="project" value="UniProtKB-KW"/>
</dbReference>
<dbReference type="GO" id="GO:0005524">
    <property type="term" value="F:ATP binding"/>
    <property type="evidence" value="ECO:0007669"/>
    <property type="project" value="UniProtKB-UniRule"/>
</dbReference>
<evidence type="ECO:0000256" key="10">
    <source>
        <dbReference type="ARBA" id="ARBA00022741"/>
    </source>
</evidence>
<dbReference type="SUPFAM" id="SSF47473">
    <property type="entry name" value="EF-hand"/>
    <property type="match status" value="1"/>
</dbReference>
<organism evidence="20">
    <name type="scientific">Noccaea caerulescens</name>
    <name type="common">Alpine penny-cress</name>
    <name type="synonym">Thlaspi caerulescens</name>
    <dbReference type="NCBI Taxonomy" id="107243"/>
    <lineage>
        <taxon>Eukaryota</taxon>
        <taxon>Viridiplantae</taxon>
        <taxon>Streptophyta</taxon>
        <taxon>Embryophyta</taxon>
        <taxon>Tracheophyta</taxon>
        <taxon>Spermatophyta</taxon>
        <taxon>Magnoliopsida</taxon>
        <taxon>eudicotyledons</taxon>
        <taxon>Gunneridae</taxon>
        <taxon>Pentapetalae</taxon>
        <taxon>rosids</taxon>
        <taxon>malvids</taxon>
        <taxon>Brassicales</taxon>
        <taxon>Brassicaceae</taxon>
        <taxon>Coluteocarpeae</taxon>
        <taxon>Noccaea</taxon>
    </lineage>
</organism>
<reference evidence="20" key="1">
    <citation type="submission" date="2016-07" db="EMBL/GenBank/DDBJ databases">
        <title>De novo transcriptome assembly of four accessions of the metal hyperaccumulator plant Noccaea caerulescens.</title>
        <authorList>
            <person name="Blande D."/>
            <person name="Halimaa P."/>
            <person name="Tervahauta A.I."/>
            <person name="Aarts M.G."/>
            <person name="Karenlampi S.O."/>
        </authorList>
    </citation>
    <scope>NUCLEOTIDE SEQUENCE</scope>
</reference>
<keyword evidence="6" id="KW-0808">Transferase</keyword>
<evidence type="ECO:0000256" key="1">
    <source>
        <dbReference type="ARBA" id="ARBA00004423"/>
    </source>
</evidence>
<dbReference type="FunFam" id="1.10.510.10:FF:001864">
    <property type="entry name" value="Calcium-dependent protein kinase SK5"/>
    <property type="match status" value="1"/>
</dbReference>
<evidence type="ECO:0000259" key="19">
    <source>
        <dbReference type="PROSITE" id="PS50011"/>
    </source>
</evidence>
<dbReference type="Pfam" id="PF00069">
    <property type="entry name" value="Pkinase"/>
    <property type="match status" value="1"/>
</dbReference>
<dbReference type="PANTHER" id="PTHR24349">
    <property type="entry name" value="SERINE/THREONINE-PROTEIN KINASE"/>
    <property type="match status" value="1"/>
</dbReference>
<keyword evidence="7" id="KW-0519">Myristate</keyword>
<evidence type="ECO:0000256" key="11">
    <source>
        <dbReference type="ARBA" id="ARBA00022777"/>
    </source>
</evidence>
<evidence type="ECO:0000313" key="22">
    <source>
        <dbReference type="EMBL" id="JAU60646.1"/>
    </source>
</evidence>
<evidence type="ECO:0000256" key="18">
    <source>
        <dbReference type="SAM" id="MobiDB-lite"/>
    </source>
</evidence>
<comment type="subcellular location">
    <subcellularLocation>
        <location evidence="1">Membrane</location>
        <topology evidence="1">Lipid-anchor</topology>
        <orientation evidence="1">Cytoplasmic side</orientation>
    </subcellularLocation>
</comment>
<accession>A0A1J3DPU5</accession>
<evidence type="ECO:0000256" key="6">
    <source>
        <dbReference type="ARBA" id="ARBA00022679"/>
    </source>
</evidence>
<dbReference type="InterPro" id="IPR011992">
    <property type="entry name" value="EF-hand-dom_pair"/>
</dbReference>
<keyword evidence="8" id="KW-0479">Metal-binding</keyword>
<dbReference type="InterPro" id="IPR017441">
    <property type="entry name" value="Protein_kinase_ATP_BS"/>
</dbReference>
<comment type="catalytic activity">
    <reaction evidence="15">
        <text>L-threonyl-[protein] + ATP = O-phospho-L-threonyl-[protein] + ADP + H(+)</text>
        <dbReference type="Rhea" id="RHEA:46608"/>
        <dbReference type="Rhea" id="RHEA-COMP:11060"/>
        <dbReference type="Rhea" id="RHEA-COMP:11605"/>
        <dbReference type="ChEBI" id="CHEBI:15378"/>
        <dbReference type="ChEBI" id="CHEBI:30013"/>
        <dbReference type="ChEBI" id="CHEBI:30616"/>
        <dbReference type="ChEBI" id="CHEBI:61977"/>
        <dbReference type="ChEBI" id="CHEBI:456216"/>
        <dbReference type="EC" id="2.7.11.1"/>
    </reaction>
</comment>
<evidence type="ECO:0000256" key="4">
    <source>
        <dbReference type="ARBA" id="ARBA00022527"/>
    </source>
</evidence>
<dbReference type="EMBL" id="GEVK01022561">
    <property type="protein sequence ID" value="JAU30271.1"/>
    <property type="molecule type" value="Transcribed_RNA"/>
</dbReference>
<evidence type="ECO:0000256" key="9">
    <source>
        <dbReference type="ARBA" id="ARBA00022737"/>
    </source>
</evidence>
<sequence>MGLCTSKSHPSPNSERNPARNSPLPASESVKPPPSSSSSVNGANPNENDDQCVAASNEGKKSPFFPFYSPSPAHYFFSKKTPARSPAPNTPSGNSTPKRFFKRPFPPPSPAKHIRAVLARRHGSVKPNSAAIPEGSEAEGGGVGLDKSFGFSKSFSSKYELGDEVGRGHFGYTCAAKFKKGDNKGQQVAVKVIPKAKMTTAIAIEDVRREVKILRALSGHSNLPHFYDAYEDHENVYIVMELCEGGELLDRILSRGGKYTEEDAKTVMIQILNVVAFCHLQGVVHRDLKPENFLFTSKEDTSQLKAIDFGLSDYVRPDERLNDIVGSAYYVAPEVLHRSYSTEADIWSVGVIVYILLCGSRPFWARTESGIFRAVLKADPSFDDTPWPLLSTEARDFVKRLLNKDPRRRLTAAQALSHPWIKDSNDAKVPLDILVFKLMRAYLRSSSLRKAALRALSKTLTVDELFYLREQFALLEPSKNGTISLENIKSALMKMATDAMKDSRIPEFLSQLSALQYRRMDFEEFCAAALSVHQLEALDRWEQHARCAYELFEKEGNRPIMIDELASELGLGPSVPVHAVLHDWLRHTDGKLSFLGFVKLLHGVSSRTIKAH</sequence>
<keyword evidence="9" id="KW-0677">Repeat</keyword>
<dbReference type="InterPro" id="IPR050205">
    <property type="entry name" value="CDPK_Ser/Thr_kinases"/>
</dbReference>
<comment type="similarity">
    <text evidence="2">Belongs to the protein kinase superfamily. CAMK Ser/Thr protein kinase family. CaMK subfamily.</text>
</comment>
<evidence type="ECO:0000313" key="21">
    <source>
        <dbReference type="EMBL" id="JAU30271.1"/>
    </source>
</evidence>
<gene>
    <name evidence="20" type="ORF">GA_TR15104_c0_g1_i1_g.46445</name>
    <name evidence="21" type="ORF">LC_TR4470_c0_g1_i1_g.16135</name>
    <name evidence="22" type="ORF">LE_TR20250_c0_g1_i1_g.64626</name>
</gene>
<evidence type="ECO:0000256" key="15">
    <source>
        <dbReference type="ARBA" id="ARBA00047899"/>
    </source>
</evidence>
<evidence type="ECO:0000256" key="16">
    <source>
        <dbReference type="ARBA" id="ARBA00048679"/>
    </source>
</evidence>
<evidence type="ECO:0000256" key="7">
    <source>
        <dbReference type="ARBA" id="ARBA00022707"/>
    </source>
</evidence>
<dbReference type="EMBL" id="GEVI01011362">
    <property type="protein sequence ID" value="JAU20958.1"/>
    <property type="molecule type" value="Transcribed_RNA"/>
</dbReference>
<keyword evidence="11 20" id="KW-0418">Kinase</keyword>
<keyword evidence="14" id="KW-0449">Lipoprotein</keyword>
<dbReference type="SMART" id="SM00220">
    <property type="entry name" value="S_TKc"/>
    <property type="match status" value="1"/>
</dbReference>
<dbReference type="EMBL" id="GEVL01016695">
    <property type="protein sequence ID" value="JAU60646.1"/>
    <property type="molecule type" value="Transcribed_RNA"/>
</dbReference>